<dbReference type="Pfam" id="PF00581">
    <property type="entry name" value="Rhodanese"/>
    <property type="match status" value="1"/>
</dbReference>
<dbReference type="CDD" id="cd00158">
    <property type="entry name" value="RHOD"/>
    <property type="match status" value="1"/>
</dbReference>
<name>A0A5C5XC78_9PLAN</name>
<dbReference type="PROSITE" id="PS50206">
    <property type="entry name" value="RHODANESE_3"/>
    <property type="match status" value="1"/>
</dbReference>
<dbReference type="AlphaFoldDB" id="A0A5C5XC78"/>
<dbReference type="SMART" id="SM00450">
    <property type="entry name" value="RHOD"/>
    <property type="match status" value="1"/>
</dbReference>
<dbReference type="SUPFAM" id="SSF52821">
    <property type="entry name" value="Rhodanese/Cell cycle control phosphatase"/>
    <property type="match status" value="1"/>
</dbReference>
<sequence length="96" mass="10594">MLNTMSVHDLDKKRKSEKQLTILDFRTDKEWNEGHIEEAMHINGGTLQNRVEEISKDKPVVVVCGSGYRASIASSFLQRQGFEAVTNVIGGMSGAG</sequence>
<dbReference type="PANTHER" id="PTHR43031:SF1">
    <property type="entry name" value="PYRIDINE NUCLEOTIDE-DISULPHIDE OXIDOREDUCTASE"/>
    <property type="match status" value="1"/>
</dbReference>
<accession>A0A5C5XC78</accession>
<keyword evidence="2" id="KW-0808">Transferase</keyword>
<dbReference type="InterPro" id="IPR036873">
    <property type="entry name" value="Rhodanese-like_dom_sf"/>
</dbReference>
<dbReference type="InterPro" id="IPR050229">
    <property type="entry name" value="GlpE_sulfurtransferase"/>
</dbReference>
<dbReference type="GO" id="GO:0004792">
    <property type="term" value="F:thiosulfate-cyanide sulfurtransferase activity"/>
    <property type="evidence" value="ECO:0007669"/>
    <property type="project" value="UniProtKB-EC"/>
</dbReference>
<evidence type="ECO:0000259" key="1">
    <source>
        <dbReference type="PROSITE" id="PS50206"/>
    </source>
</evidence>
<dbReference type="FunFam" id="3.40.250.10:FF:000049">
    <property type="entry name" value="Phage shock protein E"/>
    <property type="match status" value="1"/>
</dbReference>
<protein>
    <submittedName>
        <fullName evidence="2">Thiosulfate sulfurtransferase GlpE</fullName>
        <ecNumber evidence="2">2.8.1.1</ecNumber>
    </submittedName>
</protein>
<dbReference type="OrthoDB" id="9800872at2"/>
<dbReference type="EMBL" id="SJPG01000001">
    <property type="protein sequence ID" value="TWT60747.1"/>
    <property type="molecule type" value="Genomic_DNA"/>
</dbReference>
<dbReference type="Gene3D" id="3.40.250.10">
    <property type="entry name" value="Rhodanese-like domain"/>
    <property type="match status" value="1"/>
</dbReference>
<dbReference type="EC" id="2.8.1.1" evidence="2"/>
<evidence type="ECO:0000313" key="3">
    <source>
        <dbReference type="Proteomes" id="UP000316095"/>
    </source>
</evidence>
<dbReference type="PANTHER" id="PTHR43031">
    <property type="entry name" value="FAD-DEPENDENT OXIDOREDUCTASE"/>
    <property type="match status" value="1"/>
</dbReference>
<proteinExistence type="predicted"/>
<dbReference type="InterPro" id="IPR001763">
    <property type="entry name" value="Rhodanese-like_dom"/>
</dbReference>
<feature type="domain" description="Rhodanese" evidence="1">
    <location>
        <begin position="16"/>
        <end position="94"/>
    </location>
</feature>
<organism evidence="2 3">
    <name type="scientific">Rubinisphaera italica</name>
    <dbReference type="NCBI Taxonomy" id="2527969"/>
    <lineage>
        <taxon>Bacteria</taxon>
        <taxon>Pseudomonadati</taxon>
        <taxon>Planctomycetota</taxon>
        <taxon>Planctomycetia</taxon>
        <taxon>Planctomycetales</taxon>
        <taxon>Planctomycetaceae</taxon>
        <taxon>Rubinisphaera</taxon>
    </lineage>
</organism>
<gene>
    <name evidence="2" type="primary">glpE_1</name>
    <name evidence="2" type="ORF">Pan54_14740</name>
</gene>
<dbReference type="Proteomes" id="UP000316095">
    <property type="component" value="Unassembled WGS sequence"/>
</dbReference>
<reference evidence="2 3" key="1">
    <citation type="submission" date="2019-02" db="EMBL/GenBank/DDBJ databases">
        <title>Deep-cultivation of Planctomycetes and their phenomic and genomic characterization uncovers novel biology.</title>
        <authorList>
            <person name="Wiegand S."/>
            <person name="Jogler M."/>
            <person name="Boedeker C."/>
            <person name="Pinto D."/>
            <person name="Vollmers J."/>
            <person name="Rivas-Marin E."/>
            <person name="Kohn T."/>
            <person name="Peeters S.H."/>
            <person name="Heuer A."/>
            <person name="Rast P."/>
            <person name="Oberbeckmann S."/>
            <person name="Bunk B."/>
            <person name="Jeske O."/>
            <person name="Meyerdierks A."/>
            <person name="Storesund J.E."/>
            <person name="Kallscheuer N."/>
            <person name="Luecker S."/>
            <person name="Lage O.M."/>
            <person name="Pohl T."/>
            <person name="Merkel B.J."/>
            <person name="Hornburger P."/>
            <person name="Mueller R.-W."/>
            <person name="Bruemmer F."/>
            <person name="Labrenz M."/>
            <person name="Spormann A.M."/>
            <person name="Op Den Camp H."/>
            <person name="Overmann J."/>
            <person name="Amann R."/>
            <person name="Jetten M.S.M."/>
            <person name="Mascher T."/>
            <person name="Medema M.H."/>
            <person name="Devos D.P."/>
            <person name="Kaster A.-K."/>
            <person name="Ovreas L."/>
            <person name="Rohde M."/>
            <person name="Galperin M.Y."/>
            <person name="Jogler C."/>
        </authorList>
    </citation>
    <scope>NUCLEOTIDE SEQUENCE [LARGE SCALE GENOMIC DNA]</scope>
    <source>
        <strain evidence="2 3">Pan54</strain>
    </source>
</reference>
<evidence type="ECO:0000313" key="2">
    <source>
        <dbReference type="EMBL" id="TWT60747.1"/>
    </source>
</evidence>
<keyword evidence="3" id="KW-1185">Reference proteome</keyword>
<comment type="caution">
    <text evidence="2">The sequence shown here is derived from an EMBL/GenBank/DDBJ whole genome shotgun (WGS) entry which is preliminary data.</text>
</comment>